<dbReference type="Proteomes" id="UP000315440">
    <property type="component" value="Unassembled WGS sequence"/>
</dbReference>
<dbReference type="AlphaFoldDB" id="A0A5C5ZV49"/>
<dbReference type="Gene3D" id="2.60.120.10">
    <property type="entry name" value="Jelly Rolls"/>
    <property type="match status" value="1"/>
</dbReference>
<name>A0A5C5ZV49_9BACT</name>
<organism evidence="2 3">
    <name type="scientific">Pseudobythopirellula maris</name>
    <dbReference type="NCBI Taxonomy" id="2527991"/>
    <lineage>
        <taxon>Bacteria</taxon>
        <taxon>Pseudomonadati</taxon>
        <taxon>Planctomycetota</taxon>
        <taxon>Planctomycetia</taxon>
        <taxon>Pirellulales</taxon>
        <taxon>Lacipirellulaceae</taxon>
        <taxon>Pseudobythopirellula</taxon>
    </lineage>
</organism>
<evidence type="ECO:0000259" key="1">
    <source>
        <dbReference type="Pfam" id="PF06172"/>
    </source>
</evidence>
<dbReference type="RefSeq" id="WP_197525487.1">
    <property type="nucleotide sequence ID" value="NZ_SJPQ01000001.1"/>
</dbReference>
<dbReference type="PANTHER" id="PTHR33387:SF3">
    <property type="entry name" value="DUF985 DOMAIN-CONTAINING PROTEIN"/>
    <property type="match status" value="1"/>
</dbReference>
<keyword evidence="3" id="KW-1185">Reference proteome</keyword>
<dbReference type="EMBL" id="SJPQ01000001">
    <property type="protein sequence ID" value="TWT90801.1"/>
    <property type="molecule type" value="Genomic_DNA"/>
</dbReference>
<gene>
    <name evidence="2" type="ORF">Mal64_11980</name>
</gene>
<dbReference type="InterPro" id="IPR009327">
    <property type="entry name" value="Cupin_DUF985"/>
</dbReference>
<dbReference type="InterPro" id="IPR011051">
    <property type="entry name" value="RmlC_Cupin_sf"/>
</dbReference>
<evidence type="ECO:0000313" key="3">
    <source>
        <dbReference type="Proteomes" id="UP000315440"/>
    </source>
</evidence>
<accession>A0A5C5ZV49</accession>
<dbReference type="InterPro" id="IPR039935">
    <property type="entry name" value="YML079W-like"/>
</dbReference>
<dbReference type="CDD" id="cd06121">
    <property type="entry name" value="cupin_YML079wp"/>
    <property type="match status" value="1"/>
</dbReference>
<reference evidence="2 3" key="1">
    <citation type="submission" date="2019-02" db="EMBL/GenBank/DDBJ databases">
        <title>Deep-cultivation of Planctomycetes and their phenomic and genomic characterization uncovers novel biology.</title>
        <authorList>
            <person name="Wiegand S."/>
            <person name="Jogler M."/>
            <person name="Boedeker C."/>
            <person name="Pinto D."/>
            <person name="Vollmers J."/>
            <person name="Rivas-Marin E."/>
            <person name="Kohn T."/>
            <person name="Peeters S.H."/>
            <person name="Heuer A."/>
            <person name="Rast P."/>
            <person name="Oberbeckmann S."/>
            <person name="Bunk B."/>
            <person name="Jeske O."/>
            <person name="Meyerdierks A."/>
            <person name="Storesund J.E."/>
            <person name="Kallscheuer N."/>
            <person name="Luecker S."/>
            <person name="Lage O.M."/>
            <person name="Pohl T."/>
            <person name="Merkel B.J."/>
            <person name="Hornburger P."/>
            <person name="Mueller R.-W."/>
            <person name="Bruemmer F."/>
            <person name="Labrenz M."/>
            <person name="Spormann A.M."/>
            <person name="Op Den Camp H."/>
            <person name="Overmann J."/>
            <person name="Amann R."/>
            <person name="Jetten M.S.M."/>
            <person name="Mascher T."/>
            <person name="Medema M.H."/>
            <person name="Devos D.P."/>
            <person name="Kaster A.-K."/>
            <person name="Ovreas L."/>
            <person name="Rohde M."/>
            <person name="Galperin M.Y."/>
            <person name="Jogler C."/>
        </authorList>
    </citation>
    <scope>NUCLEOTIDE SEQUENCE [LARGE SCALE GENOMIC DNA]</scope>
    <source>
        <strain evidence="2 3">Mal64</strain>
    </source>
</reference>
<dbReference type="SUPFAM" id="SSF51182">
    <property type="entry name" value="RmlC-like cupins"/>
    <property type="match status" value="1"/>
</dbReference>
<dbReference type="InterPro" id="IPR014710">
    <property type="entry name" value="RmlC-like_jellyroll"/>
</dbReference>
<protein>
    <recommendedName>
        <fullName evidence="1">DUF985 domain-containing protein</fullName>
    </recommendedName>
</protein>
<dbReference type="Pfam" id="PF06172">
    <property type="entry name" value="Cupin_5"/>
    <property type="match status" value="1"/>
</dbReference>
<evidence type="ECO:0000313" key="2">
    <source>
        <dbReference type="EMBL" id="TWT90801.1"/>
    </source>
</evidence>
<feature type="domain" description="DUF985" evidence="1">
    <location>
        <begin position="17"/>
        <end position="162"/>
    </location>
</feature>
<comment type="caution">
    <text evidence="2">The sequence shown here is derived from an EMBL/GenBank/DDBJ whole genome shotgun (WGS) entry which is preliminary data.</text>
</comment>
<dbReference type="PANTHER" id="PTHR33387">
    <property type="entry name" value="RMLC-LIKE JELLY ROLL FOLD PROTEIN"/>
    <property type="match status" value="1"/>
</dbReference>
<sequence>MTDKSQAPNDTPMTASEVIDLLGLVPLPEEGGFYNETFRSPMVLGAEGLPDDYDGTRNASTTIYFLMTPEEHSAWHILPSDEVFHHYTGDPVAMLLLPPEGAATQLRLGPDLRAGERPQAIVPGNTWQACRLADREADTPSLGWALLGCNVAPGFDFKDFHVATPHEVDGLAARFSQVAEEVRRLAPRNDPP</sequence>
<proteinExistence type="predicted"/>